<protein>
    <submittedName>
        <fullName evidence="1">Uncharacterized protein</fullName>
    </submittedName>
</protein>
<gene>
    <name evidence="1" type="ORF">COF40_28265</name>
</gene>
<name>A0A2B5Y0D0_9BACI</name>
<evidence type="ECO:0000313" key="2">
    <source>
        <dbReference type="Proteomes" id="UP000225997"/>
    </source>
</evidence>
<organism evidence="1 2">
    <name type="scientific">Bacillus toyonensis</name>
    <dbReference type="NCBI Taxonomy" id="155322"/>
    <lineage>
        <taxon>Bacteria</taxon>
        <taxon>Bacillati</taxon>
        <taxon>Bacillota</taxon>
        <taxon>Bacilli</taxon>
        <taxon>Bacillales</taxon>
        <taxon>Bacillaceae</taxon>
        <taxon>Bacillus</taxon>
        <taxon>Bacillus cereus group</taxon>
    </lineage>
</organism>
<comment type="caution">
    <text evidence="1">The sequence shown here is derived from an EMBL/GenBank/DDBJ whole genome shotgun (WGS) entry which is preliminary data.</text>
</comment>
<dbReference type="EMBL" id="NUSQ01000194">
    <property type="protein sequence ID" value="PHD59147.1"/>
    <property type="molecule type" value="Genomic_DNA"/>
</dbReference>
<evidence type="ECO:0000313" key="1">
    <source>
        <dbReference type="EMBL" id="PHD59147.1"/>
    </source>
</evidence>
<accession>A0A2B5Y0D0</accession>
<dbReference type="Proteomes" id="UP000225997">
    <property type="component" value="Unassembled WGS sequence"/>
</dbReference>
<dbReference type="AlphaFoldDB" id="A0A2B5Y0D0"/>
<reference evidence="1 2" key="1">
    <citation type="submission" date="2017-09" db="EMBL/GenBank/DDBJ databases">
        <title>Large-scale bioinformatics analysis of Bacillus genomes uncovers conserved roles of natural products in bacterial physiology.</title>
        <authorList>
            <consortium name="Agbiome Team Llc"/>
            <person name="Bleich R.M."/>
            <person name="Grubbs K.J."/>
            <person name="Santa Maria K.C."/>
            <person name="Allen S.E."/>
            <person name="Farag S."/>
            <person name="Shank E.A."/>
            <person name="Bowers A."/>
        </authorList>
    </citation>
    <scope>NUCLEOTIDE SEQUENCE [LARGE SCALE GENOMIC DNA]</scope>
    <source>
        <strain evidence="1 2">AFS044250</strain>
    </source>
</reference>
<sequence>MKRQNVHSAMGALKTLFYVHQDTEMGIRTMECYVEMGLLEDASLVAEILKETRCCDLLHVIKLFDFQSAERIENILRGNPSAY</sequence>
<dbReference type="RefSeq" id="WP_100062493.1">
    <property type="nucleotide sequence ID" value="NZ_NUSQ01000194.1"/>
</dbReference>
<proteinExistence type="predicted"/>